<dbReference type="AlphaFoldDB" id="A0AAV5GR41"/>
<feature type="compositionally biased region" description="Low complexity" evidence="1">
    <location>
        <begin position="173"/>
        <end position="184"/>
    </location>
</feature>
<feature type="region of interest" description="Disordered" evidence="1">
    <location>
        <begin position="234"/>
        <end position="261"/>
    </location>
</feature>
<organism evidence="2 3">
    <name type="scientific">Rhodotorula paludigena</name>
    <dbReference type="NCBI Taxonomy" id="86838"/>
    <lineage>
        <taxon>Eukaryota</taxon>
        <taxon>Fungi</taxon>
        <taxon>Dikarya</taxon>
        <taxon>Basidiomycota</taxon>
        <taxon>Pucciniomycotina</taxon>
        <taxon>Microbotryomycetes</taxon>
        <taxon>Sporidiobolales</taxon>
        <taxon>Sporidiobolaceae</taxon>
        <taxon>Rhodotorula</taxon>
    </lineage>
</organism>
<evidence type="ECO:0000256" key="1">
    <source>
        <dbReference type="SAM" id="MobiDB-lite"/>
    </source>
</evidence>
<accession>A0AAV5GR41</accession>
<feature type="region of interest" description="Disordered" evidence="1">
    <location>
        <begin position="86"/>
        <end position="130"/>
    </location>
</feature>
<evidence type="ECO:0000313" key="3">
    <source>
        <dbReference type="Proteomes" id="UP001342314"/>
    </source>
</evidence>
<evidence type="ECO:0000313" key="2">
    <source>
        <dbReference type="EMBL" id="GJN91842.1"/>
    </source>
</evidence>
<proteinExistence type="predicted"/>
<reference evidence="2 3" key="1">
    <citation type="submission" date="2021-12" db="EMBL/GenBank/DDBJ databases">
        <title>High titer production of polyol ester of fatty acids by Rhodotorula paludigena BS15 towards product separation-free biomass refinery.</title>
        <authorList>
            <person name="Mano J."/>
            <person name="Ono H."/>
            <person name="Tanaka T."/>
            <person name="Naito K."/>
            <person name="Sushida H."/>
            <person name="Ike M."/>
            <person name="Tokuyasu K."/>
            <person name="Kitaoka M."/>
        </authorList>
    </citation>
    <scope>NUCLEOTIDE SEQUENCE [LARGE SCALE GENOMIC DNA]</scope>
    <source>
        <strain evidence="2 3">BS15</strain>
    </source>
</reference>
<gene>
    <name evidence="2" type="ORF">Rhopal_004865-T1</name>
</gene>
<protein>
    <recommendedName>
        <fullName evidence="4">Proteophosphoglycan ppg4</fullName>
    </recommendedName>
</protein>
<feature type="compositionally biased region" description="Polar residues" evidence="1">
    <location>
        <begin position="200"/>
        <end position="209"/>
    </location>
</feature>
<name>A0AAV5GR41_9BASI</name>
<feature type="compositionally biased region" description="Low complexity" evidence="1">
    <location>
        <begin position="103"/>
        <end position="130"/>
    </location>
</feature>
<sequence>MATMAMARNASFGAVSAGEDRRDVVLEGVFIHPDHLAQGFNFDDDANEAAESDSSSLIGYEMDDTPVTALTGLALSCATSAQDETQDYFAPRPGSSNPSPFYTDSTTSSDAFSSLAATPSPSSSAATTPTCEADLKAPTFSRRSSTLSIYTDAPSPAIPATFSFSAFSQPQSAPLARAPRAPSPTRVHPYTRPSGAAMSRSVSSPVETQRQVEDRQRRMSLAEGAMDERAVKMARSRSTASSPTLGTFPVSASAPMSRTSSAGKPLFSPLSQPAGNDWCSLPMQSPSLGSFPYPTSRPSLAPLRIARAQSYAGVENHFGPMTSSKLYEHRASLPDMPLASSPVSSPTSPMVRQNRRHSRLFPLTPILPQSPELPAESARAAQVAAASTDEAPLAPRIRLHRGMTF</sequence>
<evidence type="ECO:0008006" key="4">
    <source>
        <dbReference type="Google" id="ProtNLM"/>
    </source>
</evidence>
<keyword evidence="3" id="KW-1185">Reference proteome</keyword>
<feature type="region of interest" description="Disordered" evidence="1">
    <location>
        <begin position="173"/>
        <end position="218"/>
    </location>
</feature>
<comment type="caution">
    <text evidence="2">The sequence shown here is derived from an EMBL/GenBank/DDBJ whole genome shotgun (WGS) entry which is preliminary data.</text>
</comment>
<feature type="compositionally biased region" description="Polar residues" evidence="1">
    <location>
        <begin position="236"/>
        <end position="245"/>
    </location>
</feature>
<dbReference type="Proteomes" id="UP001342314">
    <property type="component" value="Unassembled WGS sequence"/>
</dbReference>
<dbReference type="EMBL" id="BQKY01000009">
    <property type="protein sequence ID" value="GJN91842.1"/>
    <property type="molecule type" value="Genomic_DNA"/>
</dbReference>